<accession>A0A8S5LH74</accession>
<proteinExistence type="predicted"/>
<reference evidence="1" key="1">
    <citation type="journal article" date="2021" name="Proc. Natl. Acad. Sci. U.S.A.">
        <title>A Catalog of Tens of Thousands of Viruses from Human Metagenomes Reveals Hidden Associations with Chronic Diseases.</title>
        <authorList>
            <person name="Tisza M.J."/>
            <person name="Buck C.B."/>
        </authorList>
    </citation>
    <scope>NUCLEOTIDE SEQUENCE</scope>
    <source>
        <strain evidence="1">Ct5tj9</strain>
    </source>
</reference>
<sequence>MMRMPTRKCVTSSAYYPPTKKKQKNTAMNKWYLCKVSYERQADEMGMKKVTEGYLVDALSFTESEARVVKEITPFVSVGVLEVVNIRPMRLAELILDGESGKYYRAKVDLNTIDSAGQERKVGTAMVVQADSLLEGTKSLLAHLDNGVSAYELVSISELDILDVFQYIAPPAE</sequence>
<dbReference type="EMBL" id="BK014716">
    <property type="protein sequence ID" value="DAD69193.1"/>
    <property type="molecule type" value="Genomic_DNA"/>
</dbReference>
<dbReference type="Pfam" id="PF14902">
    <property type="entry name" value="DUF4494"/>
    <property type="match status" value="1"/>
</dbReference>
<protein>
    <submittedName>
        <fullName evidence="1">Uncharacterized protein</fullName>
    </submittedName>
</protein>
<name>A0A8S5LH74_9CAUD</name>
<organism evidence="1">
    <name type="scientific">Siphoviridae sp. ct5tj9</name>
    <dbReference type="NCBI Taxonomy" id="2823564"/>
    <lineage>
        <taxon>Viruses</taxon>
        <taxon>Duplodnaviria</taxon>
        <taxon>Heunggongvirae</taxon>
        <taxon>Uroviricota</taxon>
        <taxon>Caudoviricetes</taxon>
    </lineage>
</organism>
<evidence type="ECO:0000313" key="1">
    <source>
        <dbReference type="EMBL" id="DAD69193.1"/>
    </source>
</evidence>
<dbReference type="InterPro" id="IPR027848">
    <property type="entry name" value="DUF4494"/>
</dbReference>